<dbReference type="STRING" id="988821.SAMN05421867_101143"/>
<evidence type="ECO:0000256" key="1">
    <source>
        <dbReference type="ARBA" id="ARBA00005531"/>
    </source>
</evidence>
<feature type="compositionally biased region" description="Basic and acidic residues" evidence="5">
    <location>
        <begin position="356"/>
        <end position="388"/>
    </location>
</feature>
<dbReference type="GO" id="GO:0016747">
    <property type="term" value="F:acyltransferase activity, transferring groups other than amino-acyl groups"/>
    <property type="evidence" value="ECO:0007669"/>
    <property type="project" value="InterPro"/>
</dbReference>
<feature type="domain" description="Chalcone/stilbene synthase N-terminal" evidence="6">
    <location>
        <begin position="41"/>
        <end position="199"/>
    </location>
</feature>
<dbReference type="Pfam" id="PF02797">
    <property type="entry name" value="Chal_sti_synt_C"/>
    <property type="match status" value="1"/>
</dbReference>
<dbReference type="PANTHER" id="PTHR11877">
    <property type="entry name" value="HYDROXYMETHYLGLUTARYL-COA SYNTHASE"/>
    <property type="match status" value="1"/>
</dbReference>
<dbReference type="SUPFAM" id="SSF53901">
    <property type="entry name" value="Thiolase-like"/>
    <property type="match status" value="2"/>
</dbReference>
<dbReference type="InterPro" id="IPR016039">
    <property type="entry name" value="Thiolase-like"/>
</dbReference>
<protein>
    <submittedName>
        <fullName evidence="8">Alkylresorcinol/alkylpyrone synthase</fullName>
    </submittedName>
</protein>
<evidence type="ECO:0000313" key="8">
    <source>
        <dbReference type="EMBL" id="SFA71020.1"/>
    </source>
</evidence>
<feature type="active site" description="Acyl-thioester intermediate" evidence="4">
    <location>
        <position position="139"/>
    </location>
</feature>
<dbReference type="GO" id="GO:0030639">
    <property type="term" value="P:polyketide biosynthetic process"/>
    <property type="evidence" value="ECO:0007669"/>
    <property type="project" value="TreeGrafter"/>
</dbReference>
<keyword evidence="2" id="KW-0808">Transferase</keyword>
<evidence type="ECO:0000259" key="6">
    <source>
        <dbReference type="Pfam" id="PF00195"/>
    </source>
</evidence>
<dbReference type="Gene3D" id="3.40.47.10">
    <property type="match status" value="2"/>
</dbReference>
<evidence type="ECO:0000313" key="9">
    <source>
        <dbReference type="Proteomes" id="UP000199012"/>
    </source>
</evidence>
<feature type="region of interest" description="Disordered" evidence="5">
    <location>
        <begin position="354"/>
        <end position="388"/>
    </location>
</feature>
<dbReference type="EMBL" id="FOKA01000001">
    <property type="protein sequence ID" value="SFA71020.1"/>
    <property type="molecule type" value="Genomic_DNA"/>
</dbReference>
<dbReference type="RefSeq" id="WP_090030392.1">
    <property type="nucleotide sequence ID" value="NZ_BONM01000005.1"/>
</dbReference>
<reference evidence="8 9" key="1">
    <citation type="submission" date="2016-10" db="EMBL/GenBank/DDBJ databases">
        <authorList>
            <person name="de Groot N.N."/>
        </authorList>
    </citation>
    <scope>NUCLEOTIDE SEQUENCE [LARGE SCALE GENOMIC DNA]</scope>
    <source>
        <strain evidence="8 9">CGMCC 4.6945</strain>
    </source>
</reference>
<name>A0A1I0V4K3_9CELL</name>
<evidence type="ECO:0000256" key="4">
    <source>
        <dbReference type="PIRSR" id="PIRSR000451-1"/>
    </source>
</evidence>
<dbReference type="InterPro" id="IPR011141">
    <property type="entry name" value="Polyketide_synthase_type-III"/>
</dbReference>
<feature type="domain" description="Chalcone/stilbene synthase C-terminal" evidence="7">
    <location>
        <begin position="217"/>
        <end position="353"/>
    </location>
</feature>
<accession>A0A1I0V4K3</accession>
<gene>
    <name evidence="8" type="ORF">SAMN05421867_101143</name>
</gene>
<dbReference type="PANTHER" id="PTHR11877:SF99">
    <property type="entry name" value="1,3,6,8-TETRAHYDROXYNAPHTHALENE SYNTHASE"/>
    <property type="match status" value="1"/>
</dbReference>
<dbReference type="OrthoDB" id="9786288at2"/>
<dbReference type="InterPro" id="IPR001099">
    <property type="entry name" value="Chalcone/stilbene_synt_N"/>
</dbReference>
<dbReference type="Proteomes" id="UP000199012">
    <property type="component" value="Unassembled WGS sequence"/>
</dbReference>
<proteinExistence type="inferred from homology"/>
<comment type="similarity">
    <text evidence="1">Belongs to the thiolase-like superfamily. Chalcone/stilbene synthases family.</text>
</comment>
<keyword evidence="3" id="KW-0012">Acyltransferase</keyword>
<evidence type="ECO:0000259" key="7">
    <source>
        <dbReference type="Pfam" id="PF02797"/>
    </source>
</evidence>
<dbReference type="InterPro" id="IPR012328">
    <property type="entry name" value="Chalcone/stilbene_synt_C"/>
</dbReference>
<sequence>MSRIVAVAPVLPPHAYPQAEITAEIGGLVTTDPRRLALLRRVQASSGIDTRHLVLPLEKYAGLSSFGETNDLFLREGLELGARAVEEALDAVGLRPRDVDHLFFTTVTGVSAPSLDALLVGRLGLRPDVRRVPSFGLGCAGGAAGLARVHDHLVGHPDEVAVLLSVELCSLTLQQDDDSTANLVASGLFGDGAAAAVLVGDARAAALGLDGPAVVGAHSVLYPGTEGDLGWHVGGSGFRIVLSGEMAETVAAHADDDVAALLAPLGVTAADVARWVVHPGGPRILDAVRDSVGLDEAEVATSRATLAAVGNLSSAAVLHVLARTLAGPPPPAGALGALVAYGPGVSAELLALRWPGGDEDRSGPHDARNDGPHDGPHDDSHDGRTVAA</sequence>
<keyword evidence="9" id="KW-1185">Reference proteome</keyword>
<dbReference type="PIRSF" id="PIRSF000451">
    <property type="entry name" value="PKS_III"/>
    <property type="match status" value="1"/>
</dbReference>
<dbReference type="CDD" id="cd00831">
    <property type="entry name" value="CHS_like"/>
    <property type="match status" value="1"/>
</dbReference>
<evidence type="ECO:0000256" key="2">
    <source>
        <dbReference type="ARBA" id="ARBA00022679"/>
    </source>
</evidence>
<dbReference type="AlphaFoldDB" id="A0A1I0V4K3"/>
<evidence type="ECO:0000256" key="3">
    <source>
        <dbReference type="ARBA" id="ARBA00023315"/>
    </source>
</evidence>
<dbReference type="Pfam" id="PF00195">
    <property type="entry name" value="Chal_sti_synt_N"/>
    <property type="match status" value="1"/>
</dbReference>
<organism evidence="8 9">
    <name type="scientific">Cellulomonas marina</name>
    <dbReference type="NCBI Taxonomy" id="988821"/>
    <lineage>
        <taxon>Bacteria</taxon>
        <taxon>Bacillati</taxon>
        <taxon>Actinomycetota</taxon>
        <taxon>Actinomycetes</taxon>
        <taxon>Micrococcales</taxon>
        <taxon>Cellulomonadaceae</taxon>
        <taxon>Cellulomonas</taxon>
    </lineage>
</organism>
<evidence type="ECO:0000256" key="5">
    <source>
        <dbReference type="SAM" id="MobiDB-lite"/>
    </source>
</evidence>